<evidence type="ECO:0000256" key="12">
    <source>
        <dbReference type="ARBA" id="ARBA00034617"/>
    </source>
</evidence>
<dbReference type="PANTHER" id="PTHR47964">
    <property type="entry name" value="ATP-DEPENDENT DNA HELICASE HOMOLOG RECG, CHLOROPLASTIC"/>
    <property type="match status" value="1"/>
</dbReference>
<dbReference type="InterPro" id="IPR045562">
    <property type="entry name" value="RecG_dom3_C"/>
</dbReference>
<evidence type="ECO:0000256" key="6">
    <source>
        <dbReference type="ARBA" id="ARBA00022806"/>
    </source>
</evidence>
<dbReference type="InterPro" id="IPR047112">
    <property type="entry name" value="RecG/Mfd"/>
</dbReference>
<evidence type="ECO:0000256" key="1">
    <source>
        <dbReference type="ARBA" id="ARBA00007504"/>
    </source>
</evidence>
<dbReference type="InterPro" id="IPR014001">
    <property type="entry name" value="Helicase_ATP-bd"/>
</dbReference>
<evidence type="ECO:0000256" key="9">
    <source>
        <dbReference type="ARBA" id="ARBA00023172"/>
    </source>
</evidence>
<evidence type="ECO:0000256" key="4">
    <source>
        <dbReference type="ARBA" id="ARBA00022763"/>
    </source>
</evidence>
<comment type="catalytic activity">
    <reaction evidence="12 15">
        <text>Couples ATP hydrolysis with the unwinding of duplex DNA by translocating in the 3'-5' direction.</text>
        <dbReference type="EC" id="5.6.2.4"/>
    </reaction>
</comment>
<evidence type="ECO:0000256" key="7">
    <source>
        <dbReference type="ARBA" id="ARBA00022840"/>
    </source>
</evidence>
<dbReference type="InterPro" id="IPR012340">
    <property type="entry name" value="NA-bd_OB-fold"/>
</dbReference>
<dbReference type="GO" id="GO:0016887">
    <property type="term" value="F:ATP hydrolysis activity"/>
    <property type="evidence" value="ECO:0007669"/>
    <property type="project" value="RHEA"/>
</dbReference>
<dbReference type="KEGG" id="sper:EW093_15840"/>
<dbReference type="Gene3D" id="2.40.50.140">
    <property type="entry name" value="Nucleic acid-binding proteins"/>
    <property type="match status" value="1"/>
</dbReference>
<protein>
    <recommendedName>
        <fullName evidence="2 15">ATP-dependent DNA helicase RecG</fullName>
        <ecNumber evidence="13 15">5.6.2.4</ecNumber>
    </recommendedName>
</protein>
<dbReference type="CDD" id="cd17992">
    <property type="entry name" value="DEXHc_RecG"/>
    <property type="match status" value="1"/>
</dbReference>
<dbReference type="SUPFAM" id="SSF50249">
    <property type="entry name" value="Nucleic acid-binding proteins"/>
    <property type="match status" value="1"/>
</dbReference>
<dbReference type="GO" id="GO:0043138">
    <property type="term" value="F:3'-5' DNA helicase activity"/>
    <property type="evidence" value="ECO:0007669"/>
    <property type="project" value="UniProtKB-EC"/>
</dbReference>
<evidence type="ECO:0000256" key="13">
    <source>
        <dbReference type="ARBA" id="ARBA00034808"/>
    </source>
</evidence>
<dbReference type="RefSeq" id="WP_149569327.1">
    <property type="nucleotide sequence ID" value="NZ_CP035807.1"/>
</dbReference>
<dbReference type="Pfam" id="PF00270">
    <property type="entry name" value="DEAD"/>
    <property type="match status" value="1"/>
</dbReference>
<proteinExistence type="inferred from homology"/>
<dbReference type="SMART" id="SM00490">
    <property type="entry name" value="HELICc"/>
    <property type="match status" value="1"/>
</dbReference>
<dbReference type="Pfam" id="PF17191">
    <property type="entry name" value="RecG_wedge"/>
    <property type="match status" value="1"/>
</dbReference>
<evidence type="ECO:0000259" key="16">
    <source>
        <dbReference type="PROSITE" id="PS51192"/>
    </source>
</evidence>
<dbReference type="Proteomes" id="UP000323824">
    <property type="component" value="Chromosome"/>
</dbReference>
<comment type="similarity">
    <text evidence="1 15">Belongs to the helicase family. RecG subfamily.</text>
</comment>
<dbReference type="EMBL" id="CP035807">
    <property type="protein sequence ID" value="QEN06093.1"/>
    <property type="molecule type" value="Genomic_DNA"/>
</dbReference>
<dbReference type="SUPFAM" id="SSF52540">
    <property type="entry name" value="P-loop containing nucleoside triphosphate hydrolases"/>
    <property type="match status" value="2"/>
</dbReference>
<dbReference type="NCBIfam" id="NF008165">
    <property type="entry name" value="PRK10917.1-3"/>
    <property type="match status" value="1"/>
</dbReference>
<keyword evidence="3 15" id="KW-0547">Nucleotide-binding</keyword>
<evidence type="ECO:0000256" key="11">
    <source>
        <dbReference type="ARBA" id="ARBA00023235"/>
    </source>
</evidence>
<dbReference type="EC" id="5.6.2.4" evidence="13 15"/>
<dbReference type="InterPro" id="IPR001650">
    <property type="entry name" value="Helicase_C-like"/>
</dbReference>
<dbReference type="GO" id="GO:0003677">
    <property type="term" value="F:DNA binding"/>
    <property type="evidence" value="ECO:0007669"/>
    <property type="project" value="UniProtKB-KW"/>
</dbReference>
<dbReference type="Gene3D" id="3.40.50.300">
    <property type="entry name" value="P-loop containing nucleotide triphosphate hydrolases"/>
    <property type="match status" value="2"/>
</dbReference>
<evidence type="ECO:0000256" key="14">
    <source>
        <dbReference type="ARBA" id="ARBA00048988"/>
    </source>
</evidence>
<evidence type="ECO:0000256" key="2">
    <source>
        <dbReference type="ARBA" id="ARBA00017846"/>
    </source>
</evidence>
<evidence type="ECO:0000259" key="17">
    <source>
        <dbReference type="PROSITE" id="PS51194"/>
    </source>
</evidence>
<accession>A0A5C1QDA2</accession>
<evidence type="ECO:0000313" key="19">
    <source>
        <dbReference type="Proteomes" id="UP000323824"/>
    </source>
</evidence>
<keyword evidence="7 15" id="KW-0067">ATP-binding</keyword>
<comment type="catalytic activity">
    <reaction evidence="14 15">
        <text>ATP + H2O = ADP + phosphate + H(+)</text>
        <dbReference type="Rhea" id="RHEA:13065"/>
        <dbReference type="ChEBI" id="CHEBI:15377"/>
        <dbReference type="ChEBI" id="CHEBI:15378"/>
        <dbReference type="ChEBI" id="CHEBI:30616"/>
        <dbReference type="ChEBI" id="CHEBI:43474"/>
        <dbReference type="ChEBI" id="CHEBI:456216"/>
        <dbReference type="EC" id="5.6.2.4"/>
    </reaction>
</comment>
<dbReference type="Pfam" id="PF00271">
    <property type="entry name" value="Helicase_C"/>
    <property type="match status" value="1"/>
</dbReference>
<keyword evidence="5 15" id="KW-0378">Hydrolase</keyword>
<dbReference type="NCBIfam" id="TIGR00643">
    <property type="entry name" value="recG"/>
    <property type="match status" value="1"/>
</dbReference>
<dbReference type="PROSITE" id="PS51194">
    <property type="entry name" value="HELICASE_CTER"/>
    <property type="match status" value="1"/>
</dbReference>
<comment type="function">
    <text evidence="15">Plays a critical role in recombination and DNA repair. Helps process Holliday junction intermediates to mature products by catalyzing branch migration. Has replication fork regression activity, unwinds stalled or blocked replication forks to make a HJ that can be resolved. Has a DNA unwinding activity characteristic of a DNA helicase with 3'-5' polarity.</text>
</comment>
<dbReference type="GO" id="GO:0006281">
    <property type="term" value="P:DNA repair"/>
    <property type="evidence" value="ECO:0007669"/>
    <property type="project" value="UniProtKB-UniRule"/>
</dbReference>
<dbReference type="GO" id="GO:0005524">
    <property type="term" value="F:ATP binding"/>
    <property type="evidence" value="ECO:0007669"/>
    <property type="project" value="UniProtKB-KW"/>
</dbReference>
<dbReference type="GO" id="GO:0006310">
    <property type="term" value="P:DNA recombination"/>
    <property type="evidence" value="ECO:0007669"/>
    <property type="project" value="UniProtKB-UniRule"/>
</dbReference>
<keyword evidence="11" id="KW-0413">Isomerase</keyword>
<dbReference type="OrthoDB" id="9804325at2"/>
<name>A0A5C1QDA2_9SPIO</name>
<evidence type="ECO:0000256" key="15">
    <source>
        <dbReference type="RuleBase" id="RU363016"/>
    </source>
</evidence>
<dbReference type="NCBIfam" id="NF008168">
    <property type="entry name" value="PRK10917.2-2"/>
    <property type="match status" value="1"/>
</dbReference>
<evidence type="ECO:0000256" key="5">
    <source>
        <dbReference type="ARBA" id="ARBA00022801"/>
    </source>
</evidence>
<dbReference type="Pfam" id="PF19833">
    <property type="entry name" value="RecG_dom3_C"/>
    <property type="match status" value="1"/>
</dbReference>
<dbReference type="InterPro" id="IPR033454">
    <property type="entry name" value="RecG_wedge"/>
</dbReference>
<keyword evidence="6 15" id="KW-0347">Helicase</keyword>
<reference evidence="18 19" key="1">
    <citation type="submission" date="2019-02" db="EMBL/GenBank/DDBJ databases">
        <authorList>
            <person name="Fomenkov A."/>
            <person name="Dubinina G."/>
            <person name="Grabovich M."/>
            <person name="Vincze T."/>
            <person name="Roberts R.J."/>
        </authorList>
    </citation>
    <scope>NUCLEOTIDE SEQUENCE [LARGE SCALE GENOMIC DNA]</scope>
    <source>
        <strain evidence="18 19">P</strain>
    </source>
</reference>
<dbReference type="CDD" id="cd04488">
    <property type="entry name" value="RecG_wedge_OBF"/>
    <property type="match status" value="1"/>
</dbReference>
<dbReference type="InterPro" id="IPR027417">
    <property type="entry name" value="P-loop_NTPase"/>
</dbReference>
<keyword evidence="19" id="KW-1185">Reference proteome</keyword>
<evidence type="ECO:0000256" key="3">
    <source>
        <dbReference type="ARBA" id="ARBA00022741"/>
    </source>
</evidence>
<sequence length="690" mass="78331">MFLNELNYPVDRIKGIGTETLKDLKNLGILDIKSLLKHYPIRWEDRLTSSPISSGKSTGFVNTLVKVIEHSYIGFGSKKTLKVLVQDKTGYLSLICFGRNFLEKKLPIGEYFYIYGSNIQYKFSELQCSSFEFEKYIPDTEPKQFNKLLPIYKLSGKLTQHNLRKFIYSSLVLYGEHVTTELPRSILDKYNLIDKNRALEYIHFPMDHKILSIAKKTLIYEELFHLQLITGKKVINRDVKPKTKKQLSTKLQERLINKLPFDLTKDQKAAIEDIIRDLNSTKRMNRLVQGDVGSGKTLVALLSAIPIIESGGQVALMAPTELLAKQHSEKAYELLHSVGIRTAFISGNIKSSSRKILLTELEQGNIDLIIGTHALFTQDVIYKKLDLIIVDEQHRFGVKQRMSLKDKGDNPDILLMTATPIPRTLTLTLFGDLDVSTIKTMPVGRKPIETHLSRIGNEEKVYDFIFKELIKGRQVYFVYPLIEQSEKMNLKDAQSMYENLQKIFSSYKVALIHSKVSEEDKENSMNDFNSGKIDILVATSVVEVGVDVPNATVMVIEHAERFGLSALHQLRGRVGRGNHQSYCFLIYSNLLTDDGKKRLMTMKNTNDGFIISQEDLKLRGPGDIAGIKQSGFMQFSIANLVRDIDIIELAREDAFKLLKDDPGLLSQENSSLRELYSVAPPFSSNFITLG</sequence>
<dbReference type="SMART" id="SM00487">
    <property type="entry name" value="DEXDc"/>
    <property type="match status" value="1"/>
</dbReference>
<keyword evidence="4 15" id="KW-0227">DNA damage</keyword>
<keyword evidence="8" id="KW-0238">DNA-binding</keyword>
<dbReference type="PANTHER" id="PTHR47964:SF1">
    <property type="entry name" value="ATP-DEPENDENT DNA HELICASE HOMOLOG RECG, CHLOROPLASTIC"/>
    <property type="match status" value="1"/>
</dbReference>
<reference evidence="18 19" key="2">
    <citation type="submission" date="2019-09" db="EMBL/GenBank/DDBJ databases">
        <title>Complete Genome Sequence and Methylome Analysis of free living Spirochaetas.</title>
        <authorList>
            <person name="Leshcheva N."/>
            <person name="Mikheeva N."/>
        </authorList>
    </citation>
    <scope>NUCLEOTIDE SEQUENCE [LARGE SCALE GENOMIC DNA]</scope>
    <source>
        <strain evidence="18 19">P</strain>
    </source>
</reference>
<feature type="domain" description="Helicase C-terminal" evidence="17">
    <location>
        <begin position="457"/>
        <end position="622"/>
    </location>
</feature>
<dbReference type="InterPro" id="IPR004609">
    <property type="entry name" value="ATP-dep_DNA_helicase_RecG"/>
</dbReference>
<dbReference type="PROSITE" id="PS51192">
    <property type="entry name" value="HELICASE_ATP_BIND_1"/>
    <property type="match status" value="1"/>
</dbReference>
<gene>
    <name evidence="18" type="primary">recG</name>
    <name evidence="18" type="ORF">EW093_15840</name>
</gene>
<dbReference type="CDD" id="cd18811">
    <property type="entry name" value="SF2_C_RecG"/>
    <property type="match status" value="1"/>
</dbReference>
<organism evidence="18 19">
    <name type="scientific">Thiospirochaeta perfilievii</name>
    <dbReference type="NCBI Taxonomy" id="252967"/>
    <lineage>
        <taxon>Bacteria</taxon>
        <taxon>Pseudomonadati</taxon>
        <taxon>Spirochaetota</taxon>
        <taxon>Spirochaetia</taxon>
        <taxon>Spirochaetales</taxon>
        <taxon>Spirochaetaceae</taxon>
        <taxon>Thiospirochaeta</taxon>
    </lineage>
</organism>
<evidence type="ECO:0000313" key="18">
    <source>
        <dbReference type="EMBL" id="QEN06093.1"/>
    </source>
</evidence>
<feature type="domain" description="Helicase ATP-binding" evidence="16">
    <location>
        <begin position="277"/>
        <end position="438"/>
    </location>
</feature>
<dbReference type="AlphaFoldDB" id="A0A5C1QDA2"/>
<keyword evidence="10 15" id="KW-0234">DNA repair</keyword>
<dbReference type="InterPro" id="IPR011545">
    <property type="entry name" value="DEAD/DEAH_box_helicase_dom"/>
</dbReference>
<evidence type="ECO:0000256" key="10">
    <source>
        <dbReference type="ARBA" id="ARBA00023204"/>
    </source>
</evidence>
<keyword evidence="9 15" id="KW-0233">DNA recombination</keyword>
<evidence type="ECO:0000256" key="8">
    <source>
        <dbReference type="ARBA" id="ARBA00023125"/>
    </source>
</evidence>